<name>A0ABR6CRU4_9BACI</name>
<evidence type="ECO:0000256" key="1">
    <source>
        <dbReference type="SAM" id="Phobius"/>
    </source>
</evidence>
<gene>
    <name evidence="3" type="ORF">HNP81_002947</name>
</gene>
<sequence length="176" mass="18812">MELFGLSLETIYLYTLIISGTLTILLILFNDILSGMEAPDYLNPVLILAFLTVFGASGYLFEKVTTLHSGLSAVISGFIAFLIVSMLNIFILIPLSSAEESLVISESDLKGRTGKVLTSIPVDGYGEVLIEGASGSIAKPAVSFDNKAISEASIVLVIEAKNGVLHVMSQQQLEIK</sequence>
<keyword evidence="4" id="KW-1185">Reference proteome</keyword>
<dbReference type="InterPro" id="IPR058653">
    <property type="entry name" value="NfeD2_TM"/>
</dbReference>
<keyword evidence="1" id="KW-1133">Transmembrane helix</keyword>
<dbReference type="InterPro" id="IPR012340">
    <property type="entry name" value="NA-bd_OB-fold"/>
</dbReference>
<dbReference type="EMBL" id="JACJHX010000009">
    <property type="protein sequence ID" value="MBA9027656.1"/>
    <property type="molecule type" value="Genomic_DNA"/>
</dbReference>
<reference evidence="3 4" key="1">
    <citation type="submission" date="2020-08" db="EMBL/GenBank/DDBJ databases">
        <title>Genomic Encyclopedia of Type Strains, Phase IV (KMG-IV): sequencing the most valuable type-strain genomes for metagenomic binning, comparative biology and taxonomic classification.</title>
        <authorList>
            <person name="Goeker M."/>
        </authorList>
    </citation>
    <scope>NUCLEOTIDE SEQUENCE [LARGE SCALE GENOMIC DNA]</scope>
    <source>
        <strain evidence="3 4">DSM 105481</strain>
    </source>
</reference>
<keyword evidence="1" id="KW-0812">Transmembrane</keyword>
<proteinExistence type="predicted"/>
<feature type="transmembrane region" description="Helical" evidence="1">
    <location>
        <begin position="12"/>
        <end position="29"/>
    </location>
</feature>
<evidence type="ECO:0000259" key="2">
    <source>
        <dbReference type="Pfam" id="PF25842"/>
    </source>
</evidence>
<feature type="transmembrane region" description="Helical" evidence="1">
    <location>
        <begin position="41"/>
        <end position="61"/>
    </location>
</feature>
<organism evidence="3 4">
    <name type="scientific">Peribacillus huizhouensis</name>
    <dbReference type="NCBI Taxonomy" id="1501239"/>
    <lineage>
        <taxon>Bacteria</taxon>
        <taxon>Bacillati</taxon>
        <taxon>Bacillota</taxon>
        <taxon>Bacilli</taxon>
        <taxon>Bacillales</taxon>
        <taxon>Bacillaceae</taxon>
        <taxon>Peribacillus</taxon>
    </lineage>
</organism>
<evidence type="ECO:0000313" key="3">
    <source>
        <dbReference type="EMBL" id="MBA9027656.1"/>
    </source>
</evidence>
<keyword evidence="1" id="KW-0472">Membrane</keyword>
<dbReference type="Proteomes" id="UP000626697">
    <property type="component" value="Unassembled WGS sequence"/>
</dbReference>
<dbReference type="RefSeq" id="WP_028391418.1">
    <property type="nucleotide sequence ID" value="NZ_JACJHX010000009.1"/>
</dbReference>
<accession>A0ABR6CRU4</accession>
<feature type="transmembrane region" description="Helical" evidence="1">
    <location>
        <begin position="73"/>
        <end position="95"/>
    </location>
</feature>
<feature type="domain" description="Membrane protein NfeD2 N-terminal transmembrane" evidence="2">
    <location>
        <begin position="1"/>
        <end position="100"/>
    </location>
</feature>
<evidence type="ECO:0000313" key="4">
    <source>
        <dbReference type="Proteomes" id="UP000626697"/>
    </source>
</evidence>
<protein>
    <recommendedName>
        <fullName evidence="2">Membrane protein NfeD2 N-terminal transmembrane domain-containing protein</fullName>
    </recommendedName>
</protein>
<dbReference type="Gene3D" id="2.40.50.140">
    <property type="entry name" value="Nucleic acid-binding proteins"/>
    <property type="match status" value="1"/>
</dbReference>
<comment type="caution">
    <text evidence="3">The sequence shown here is derived from an EMBL/GenBank/DDBJ whole genome shotgun (WGS) entry which is preliminary data.</text>
</comment>
<dbReference type="Pfam" id="PF25842">
    <property type="entry name" value="NfeD_TM"/>
    <property type="match status" value="1"/>
</dbReference>